<keyword evidence="3" id="KW-0496">Mitochondrion</keyword>
<dbReference type="OrthoDB" id="185373at2759"/>
<gene>
    <name evidence="5" type="ORF">BU16DRAFT_520988</name>
</gene>
<dbReference type="AlphaFoldDB" id="A0A6A6RFH9"/>
<evidence type="ECO:0000256" key="2">
    <source>
        <dbReference type="ARBA" id="ARBA00022946"/>
    </source>
</evidence>
<comment type="subcellular location">
    <subcellularLocation>
        <location evidence="1">Mitochondrion</location>
    </subcellularLocation>
</comment>
<accession>A0A6A6RFH9</accession>
<organism evidence="5 6">
    <name type="scientific">Lophium mytilinum</name>
    <dbReference type="NCBI Taxonomy" id="390894"/>
    <lineage>
        <taxon>Eukaryota</taxon>
        <taxon>Fungi</taxon>
        <taxon>Dikarya</taxon>
        <taxon>Ascomycota</taxon>
        <taxon>Pezizomycotina</taxon>
        <taxon>Dothideomycetes</taxon>
        <taxon>Pleosporomycetidae</taxon>
        <taxon>Mytilinidiales</taxon>
        <taxon>Mytilinidiaceae</taxon>
        <taxon>Lophium</taxon>
    </lineage>
</organism>
<dbReference type="GO" id="GO:0005739">
    <property type="term" value="C:mitochondrion"/>
    <property type="evidence" value="ECO:0007669"/>
    <property type="project" value="UniProtKB-SubCell"/>
</dbReference>
<name>A0A6A6RFH9_9PEZI</name>
<dbReference type="Pfam" id="PF12921">
    <property type="entry name" value="ATP13"/>
    <property type="match status" value="1"/>
</dbReference>
<dbReference type="EMBL" id="MU004181">
    <property type="protein sequence ID" value="KAF2502217.1"/>
    <property type="molecule type" value="Genomic_DNA"/>
</dbReference>
<protein>
    <recommendedName>
        <fullName evidence="7">ATPase expression protein 2, mitochondrial</fullName>
    </recommendedName>
</protein>
<evidence type="ECO:0000313" key="6">
    <source>
        <dbReference type="Proteomes" id="UP000799750"/>
    </source>
</evidence>
<dbReference type="Proteomes" id="UP000799750">
    <property type="component" value="Unassembled WGS sequence"/>
</dbReference>
<dbReference type="InterPro" id="IPR011990">
    <property type="entry name" value="TPR-like_helical_dom_sf"/>
</dbReference>
<evidence type="ECO:0000313" key="5">
    <source>
        <dbReference type="EMBL" id="KAF2502217.1"/>
    </source>
</evidence>
<evidence type="ECO:0000256" key="1">
    <source>
        <dbReference type="ARBA" id="ARBA00004173"/>
    </source>
</evidence>
<feature type="region of interest" description="Disordered" evidence="4">
    <location>
        <begin position="51"/>
        <end position="70"/>
    </location>
</feature>
<proteinExistence type="predicted"/>
<evidence type="ECO:0008006" key="7">
    <source>
        <dbReference type="Google" id="ProtNLM"/>
    </source>
</evidence>
<keyword evidence="2" id="KW-0809">Transit peptide</keyword>
<feature type="compositionally biased region" description="Basic residues" evidence="4">
    <location>
        <begin position="55"/>
        <end position="66"/>
    </location>
</feature>
<dbReference type="Gene3D" id="1.25.40.10">
    <property type="entry name" value="Tetratricopeptide repeat domain"/>
    <property type="match status" value="1"/>
</dbReference>
<dbReference type="InterPro" id="IPR024319">
    <property type="entry name" value="ATPase_expression_mit"/>
</dbReference>
<evidence type="ECO:0000256" key="4">
    <source>
        <dbReference type="SAM" id="MobiDB-lite"/>
    </source>
</evidence>
<keyword evidence="6" id="KW-1185">Reference proteome</keyword>
<sequence>MSSFLPRVGILESRIASGARSAQSAKRKRWTCPQCQLKGVQQRRGVVALDSTKQQFRKPDRRKSLRTKATLSPFDEHLPADGAVKDWVELKNAAKPSRPSDSQLASQAPEKWDGMMGSIGQDGLNPGGTNEIDELAEARKPPRHYLPDRPKMDYQVGVETALRTKDPELLLQAMVDALTDLDYIHSIPGPTFTEILTLLDPELFIADLRDIHQKISENTQQWLGLAPLKQILNDFSYTFEKIIMARRQTGQELSLNDYRIRLKCAAAVGSIGLARSIWVKMKSSNTILDTQCYNYLLEATVLNRHYLPESRRRERVLPFTLKWRKLRASTGLSEKAIRNQYIPSQSFRVGPGGITDQVNAVFREMLFTESLPNEETFVRLIEGYGREGDMDGVFQILQNLWNVPKILPADYSGVKQLPKDSPIYPSGRLLGAVAHVFGINNRVPQAMQLVDLISRGYGIEISAKIWALFLEWAFILSKGRHHREGKQVGAREGQMREGTVTEIWNTMISPPYNITPTIPMYDFIVKQYGRHGSAWTDYMVHYMVEGAQLLGPQRVALLGALLELTKAEDLAKRGKYPFSLRNLERRVEVLELLRRRNHKTVRKWVDLFLRRNFKSDYNEIPRLISQLEWCVPDHIKYTIEDVGTIEFSVREPEHHLSDEQRFEWYRAQALKNRTLIERILEDVGDYDPIEEELSRTSV</sequence>
<evidence type="ECO:0000256" key="3">
    <source>
        <dbReference type="ARBA" id="ARBA00023128"/>
    </source>
</evidence>
<reference evidence="5" key="1">
    <citation type="journal article" date="2020" name="Stud. Mycol.">
        <title>101 Dothideomycetes genomes: a test case for predicting lifestyles and emergence of pathogens.</title>
        <authorList>
            <person name="Haridas S."/>
            <person name="Albert R."/>
            <person name="Binder M."/>
            <person name="Bloem J."/>
            <person name="Labutti K."/>
            <person name="Salamov A."/>
            <person name="Andreopoulos B."/>
            <person name="Baker S."/>
            <person name="Barry K."/>
            <person name="Bills G."/>
            <person name="Bluhm B."/>
            <person name="Cannon C."/>
            <person name="Castanera R."/>
            <person name="Culley D."/>
            <person name="Daum C."/>
            <person name="Ezra D."/>
            <person name="Gonzalez J."/>
            <person name="Henrissat B."/>
            <person name="Kuo A."/>
            <person name="Liang C."/>
            <person name="Lipzen A."/>
            <person name="Lutzoni F."/>
            <person name="Magnuson J."/>
            <person name="Mondo S."/>
            <person name="Nolan M."/>
            <person name="Ohm R."/>
            <person name="Pangilinan J."/>
            <person name="Park H.-J."/>
            <person name="Ramirez L."/>
            <person name="Alfaro M."/>
            <person name="Sun H."/>
            <person name="Tritt A."/>
            <person name="Yoshinaga Y."/>
            <person name="Zwiers L.-H."/>
            <person name="Turgeon B."/>
            <person name="Goodwin S."/>
            <person name="Spatafora J."/>
            <person name="Crous P."/>
            <person name="Grigoriev I."/>
        </authorList>
    </citation>
    <scope>NUCLEOTIDE SEQUENCE</scope>
    <source>
        <strain evidence="5">CBS 269.34</strain>
    </source>
</reference>